<gene>
    <name evidence="2" type="ORF">PMEA_00020806</name>
</gene>
<comment type="caution">
    <text evidence="2">The sequence shown here is derived from an EMBL/GenBank/DDBJ whole genome shotgun (WGS) entry which is preliminary data.</text>
</comment>
<dbReference type="PROSITE" id="PS51886">
    <property type="entry name" value="TLDC"/>
    <property type="match status" value="1"/>
</dbReference>
<dbReference type="Pfam" id="PF07534">
    <property type="entry name" value="TLD"/>
    <property type="match status" value="1"/>
</dbReference>
<dbReference type="SMART" id="SM00584">
    <property type="entry name" value="TLDc"/>
    <property type="match status" value="1"/>
</dbReference>
<dbReference type="EMBL" id="CALNXJ010000038">
    <property type="protein sequence ID" value="CAH3143478.1"/>
    <property type="molecule type" value="Genomic_DNA"/>
</dbReference>
<dbReference type="InterPro" id="IPR006571">
    <property type="entry name" value="TLDc_dom"/>
</dbReference>
<evidence type="ECO:0000313" key="2">
    <source>
        <dbReference type="EMBL" id="CAH3143478.1"/>
    </source>
</evidence>
<dbReference type="Proteomes" id="UP001159428">
    <property type="component" value="Unassembled WGS sequence"/>
</dbReference>
<feature type="non-terminal residue" evidence="2">
    <location>
        <position position="1"/>
    </location>
</feature>
<sequence length="196" mass="22028">YLSFSGLEQSVILTNNIHYLCTLSFWLGSVVQSQSSYWKRCWRASVDGWASTTFHSKCDNKWPTVTIIRVGKYIFGGYTSTSWVSNCGYQYSSMAFLFSLVNKPGWAPVKLSQTGKYSNRRSHSIFSCSSYGPIFGYGHDIRISNNASSNTNSYANLGHTYSPPSGHSYGSSFTQSFLAGIYHFQSDEVEVFYETT</sequence>
<feature type="domain" description="TLDc" evidence="1">
    <location>
        <begin position="11"/>
        <end position="196"/>
    </location>
</feature>
<organism evidence="2 3">
    <name type="scientific">Pocillopora meandrina</name>
    <dbReference type="NCBI Taxonomy" id="46732"/>
    <lineage>
        <taxon>Eukaryota</taxon>
        <taxon>Metazoa</taxon>
        <taxon>Cnidaria</taxon>
        <taxon>Anthozoa</taxon>
        <taxon>Hexacorallia</taxon>
        <taxon>Scleractinia</taxon>
        <taxon>Astrocoeniina</taxon>
        <taxon>Pocilloporidae</taxon>
        <taxon>Pocillopora</taxon>
    </lineage>
</organism>
<keyword evidence="3" id="KW-1185">Reference proteome</keyword>
<reference evidence="2 3" key="1">
    <citation type="submission" date="2022-05" db="EMBL/GenBank/DDBJ databases">
        <authorList>
            <consortium name="Genoscope - CEA"/>
            <person name="William W."/>
        </authorList>
    </citation>
    <scope>NUCLEOTIDE SEQUENCE [LARGE SCALE GENOMIC DNA]</scope>
</reference>
<evidence type="ECO:0000259" key="1">
    <source>
        <dbReference type="PROSITE" id="PS51886"/>
    </source>
</evidence>
<name>A0AAU9XBT4_9CNID</name>
<evidence type="ECO:0000313" key="3">
    <source>
        <dbReference type="Proteomes" id="UP001159428"/>
    </source>
</evidence>
<accession>A0AAU9XBT4</accession>
<dbReference type="AlphaFoldDB" id="A0AAU9XBT4"/>
<protein>
    <recommendedName>
        <fullName evidence="1">TLDc domain-containing protein</fullName>
    </recommendedName>
</protein>
<proteinExistence type="predicted"/>